<dbReference type="PANTHER" id="PTHR11010">
    <property type="entry name" value="PROTEASE S28 PRO-X CARBOXYPEPTIDASE-RELATED"/>
    <property type="match status" value="1"/>
</dbReference>
<sequence>MFANKMKNILLICVVLFVNNMNATNFSPRLHILRHNPPPPPEDYRRFGVITQDQFTQKLDHFDPTNTMTWSQRYYTNNGFYDPSKRNIVFLMIGGESAASSAWMNYGPWVASARKYHALLFQLEHRFYGSSQPFSDLSLENLRYLSSQQALADLAYFIVSMNEKYQLSSDVKWILFGGSYSGSLAAWMRVKYPHLVHGVMSASGPLLAKLDFY</sequence>
<dbReference type="InterPro" id="IPR008758">
    <property type="entry name" value="Peptidase_S28"/>
</dbReference>
<dbReference type="Gene3D" id="3.40.50.1820">
    <property type="entry name" value="alpha/beta hydrolase"/>
    <property type="match status" value="1"/>
</dbReference>
<dbReference type="GO" id="GO:0070008">
    <property type="term" value="F:serine-type exopeptidase activity"/>
    <property type="evidence" value="ECO:0007669"/>
    <property type="project" value="InterPro"/>
</dbReference>
<dbReference type="SUPFAM" id="SSF53474">
    <property type="entry name" value="alpha/beta-Hydrolases"/>
    <property type="match status" value="1"/>
</dbReference>
<keyword evidence="3 6" id="KW-0732">Signal</keyword>
<feature type="signal peptide" evidence="6">
    <location>
        <begin position="1"/>
        <end position="23"/>
    </location>
</feature>
<dbReference type="Proteomes" id="UP001162156">
    <property type="component" value="Unassembled WGS sequence"/>
</dbReference>
<dbReference type="GO" id="GO:0008239">
    <property type="term" value="F:dipeptidyl-peptidase activity"/>
    <property type="evidence" value="ECO:0007669"/>
    <property type="project" value="TreeGrafter"/>
</dbReference>
<dbReference type="PANTHER" id="PTHR11010:SF117">
    <property type="entry name" value="SERINE PROTEASE 16"/>
    <property type="match status" value="1"/>
</dbReference>
<proteinExistence type="inferred from homology"/>
<dbReference type="GO" id="GO:0006508">
    <property type="term" value="P:proteolysis"/>
    <property type="evidence" value="ECO:0007669"/>
    <property type="project" value="UniProtKB-KW"/>
</dbReference>
<gene>
    <name evidence="7" type="ORF">NQ314_005664</name>
</gene>
<keyword evidence="5" id="KW-0325">Glycoprotein</keyword>
<dbReference type="InterPro" id="IPR029058">
    <property type="entry name" value="AB_hydrolase_fold"/>
</dbReference>
<evidence type="ECO:0000256" key="1">
    <source>
        <dbReference type="ARBA" id="ARBA00011079"/>
    </source>
</evidence>
<feature type="non-terminal residue" evidence="7">
    <location>
        <position position="213"/>
    </location>
</feature>
<dbReference type="Pfam" id="PF05577">
    <property type="entry name" value="Peptidase_S28"/>
    <property type="match status" value="1"/>
</dbReference>
<accession>A0AAV8ZH91</accession>
<evidence type="ECO:0000313" key="8">
    <source>
        <dbReference type="Proteomes" id="UP001162156"/>
    </source>
</evidence>
<evidence type="ECO:0000256" key="6">
    <source>
        <dbReference type="SAM" id="SignalP"/>
    </source>
</evidence>
<evidence type="ECO:0000313" key="7">
    <source>
        <dbReference type="EMBL" id="KAJ8962947.1"/>
    </source>
</evidence>
<evidence type="ECO:0000256" key="5">
    <source>
        <dbReference type="ARBA" id="ARBA00023180"/>
    </source>
</evidence>
<keyword evidence="8" id="KW-1185">Reference proteome</keyword>
<evidence type="ECO:0000256" key="3">
    <source>
        <dbReference type="ARBA" id="ARBA00022729"/>
    </source>
</evidence>
<feature type="chain" id="PRO_5043687164" evidence="6">
    <location>
        <begin position="24"/>
        <end position="213"/>
    </location>
</feature>
<keyword evidence="2" id="KW-0645">Protease</keyword>
<dbReference type="AlphaFoldDB" id="A0AAV8ZH91"/>
<organism evidence="7 8">
    <name type="scientific">Rhamnusium bicolor</name>
    <dbReference type="NCBI Taxonomy" id="1586634"/>
    <lineage>
        <taxon>Eukaryota</taxon>
        <taxon>Metazoa</taxon>
        <taxon>Ecdysozoa</taxon>
        <taxon>Arthropoda</taxon>
        <taxon>Hexapoda</taxon>
        <taxon>Insecta</taxon>
        <taxon>Pterygota</taxon>
        <taxon>Neoptera</taxon>
        <taxon>Endopterygota</taxon>
        <taxon>Coleoptera</taxon>
        <taxon>Polyphaga</taxon>
        <taxon>Cucujiformia</taxon>
        <taxon>Chrysomeloidea</taxon>
        <taxon>Cerambycidae</taxon>
        <taxon>Lepturinae</taxon>
        <taxon>Rhagiini</taxon>
        <taxon>Rhamnusium</taxon>
    </lineage>
</organism>
<keyword evidence="4" id="KW-0378">Hydrolase</keyword>
<comment type="similarity">
    <text evidence="1">Belongs to the peptidase S28 family.</text>
</comment>
<evidence type="ECO:0000256" key="2">
    <source>
        <dbReference type="ARBA" id="ARBA00022670"/>
    </source>
</evidence>
<dbReference type="EMBL" id="JANEYF010001578">
    <property type="protein sequence ID" value="KAJ8962947.1"/>
    <property type="molecule type" value="Genomic_DNA"/>
</dbReference>
<reference evidence="7" key="1">
    <citation type="journal article" date="2023" name="Insect Mol. Biol.">
        <title>Genome sequencing provides insights into the evolution of gene families encoding plant cell wall-degrading enzymes in longhorned beetles.</title>
        <authorList>
            <person name="Shin N.R."/>
            <person name="Okamura Y."/>
            <person name="Kirsch R."/>
            <person name="Pauchet Y."/>
        </authorList>
    </citation>
    <scope>NUCLEOTIDE SEQUENCE</scope>
    <source>
        <strain evidence="7">RBIC_L_NR</strain>
    </source>
</reference>
<comment type="caution">
    <text evidence="7">The sequence shown here is derived from an EMBL/GenBank/DDBJ whole genome shotgun (WGS) entry which is preliminary data.</text>
</comment>
<protein>
    <submittedName>
        <fullName evidence="7">Uncharacterized protein</fullName>
    </submittedName>
</protein>
<evidence type="ECO:0000256" key="4">
    <source>
        <dbReference type="ARBA" id="ARBA00022801"/>
    </source>
</evidence>
<name>A0AAV8ZH91_9CUCU</name>